<evidence type="ECO:0000256" key="1">
    <source>
        <dbReference type="ARBA" id="ARBA00022729"/>
    </source>
</evidence>
<dbReference type="Pfam" id="PF00496">
    <property type="entry name" value="SBP_bac_5"/>
    <property type="match status" value="1"/>
</dbReference>
<dbReference type="Gene3D" id="3.10.105.10">
    <property type="entry name" value="Dipeptide-binding Protein, Domain 3"/>
    <property type="match status" value="1"/>
</dbReference>
<dbReference type="Proteomes" id="UP000273119">
    <property type="component" value="Unassembled WGS sequence"/>
</dbReference>
<dbReference type="InterPro" id="IPR039424">
    <property type="entry name" value="SBP_5"/>
</dbReference>
<dbReference type="Gene3D" id="3.40.190.10">
    <property type="entry name" value="Periplasmic binding protein-like II"/>
    <property type="match status" value="1"/>
</dbReference>
<reference evidence="4 5" key="1">
    <citation type="submission" date="2018-07" db="EMBL/GenBank/DDBJ databases">
        <title>Arthrobacter sp. nov., isolated from raw cow's milk with high bacterial count.</title>
        <authorList>
            <person name="Hahne J."/>
            <person name="Isele D."/>
            <person name="Lipski A."/>
        </authorList>
    </citation>
    <scope>NUCLEOTIDE SEQUENCE [LARGE SCALE GENOMIC DNA]</scope>
    <source>
        <strain evidence="4 5">JZ R-183</strain>
    </source>
</reference>
<feature type="compositionally biased region" description="Low complexity" evidence="2">
    <location>
        <begin position="490"/>
        <end position="508"/>
    </location>
</feature>
<gene>
    <name evidence="4" type="ORF">DWQ67_10695</name>
</gene>
<dbReference type="InterPro" id="IPR000914">
    <property type="entry name" value="SBP_5_dom"/>
</dbReference>
<dbReference type="PIRSF" id="PIRSF002741">
    <property type="entry name" value="MppA"/>
    <property type="match status" value="1"/>
</dbReference>
<dbReference type="GO" id="GO:0015833">
    <property type="term" value="P:peptide transport"/>
    <property type="evidence" value="ECO:0007669"/>
    <property type="project" value="TreeGrafter"/>
</dbReference>
<comment type="caution">
    <text evidence="4">The sequence shown here is derived from an EMBL/GenBank/DDBJ whole genome shotgun (WGS) entry which is preliminary data.</text>
</comment>
<dbReference type="SUPFAM" id="SSF53850">
    <property type="entry name" value="Periplasmic binding protein-like II"/>
    <property type="match status" value="1"/>
</dbReference>
<keyword evidence="1" id="KW-0732">Signal</keyword>
<dbReference type="CDD" id="cd08494">
    <property type="entry name" value="PBP2_NikA_DppA_OppA_like_6"/>
    <property type="match status" value="1"/>
</dbReference>
<keyword evidence="5" id="KW-1185">Reference proteome</keyword>
<dbReference type="PANTHER" id="PTHR30290">
    <property type="entry name" value="PERIPLASMIC BINDING COMPONENT OF ABC TRANSPORTER"/>
    <property type="match status" value="1"/>
</dbReference>
<sequence length="539" mass="56597">MLLLSACTAGYTARDDAGAAPAGSLTVALTAAPSNLDFTTTSGAAIPQALMGNVYQGLVAVNEDGKLVPQLASGWQVDSSRTVYTFELQPGVTFSNGDPFNAESVKFSVERVKSAAWSNGLKSGMDVVKAVEVRGEHTVAITLSRPSQSWLWTMATLVGAQFTPNGTAKLATQAVGTGPFTVTSWKPGQSLTLTRREHYWGQPAAAPQIALRYYADPTTATNALRAGAVDVVAGMQAPDLLPGFQKDAGFKVTEGTTTGEVVMSMNNQKAPLNDVRVRRAVLHAVNRKAVLDSAWAGRGSLIGAPVPPTDPYYEDLNNAYPHDPAKARELLKQAGVDGSTITFSVPDLPYAVAAAQVVVSDLKKVGLNVKIKQQEFPAVWLDQVLTKHDYQLSVIAHVEPRDLLSLLSKGYYLGYDSSRISELAAQADAGDDASYAANMKKVVRRAVVDDAVADTLFLLPNLNVMRADVSGMPVNAPTTALDLTRLTKTGQQGDAARSGDAAASGNSARSERAARSGDAARFGDDAASGNPASSGGEGA</sequence>
<evidence type="ECO:0000256" key="2">
    <source>
        <dbReference type="SAM" id="MobiDB-lite"/>
    </source>
</evidence>
<proteinExistence type="predicted"/>
<dbReference type="GO" id="GO:0042597">
    <property type="term" value="C:periplasmic space"/>
    <property type="evidence" value="ECO:0007669"/>
    <property type="project" value="UniProtKB-ARBA"/>
</dbReference>
<dbReference type="GO" id="GO:1904680">
    <property type="term" value="F:peptide transmembrane transporter activity"/>
    <property type="evidence" value="ECO:0007669"/>
    <property type="project" value="TreeGrafter"/>
</dbReference>
<evidence type="ECO:0000313" key="5">
    <source>
        <dbReference type="Proteomes" id="UP000273119"/>
    </source>
</evidence>
<dbReference type="AlphaFoldDB" id="A0A496PHS6"/>
<accession>A0A496PHS6</accession>
<feature type="domain" description="Solute-binding protein family 5" evidence="3">
    <location>
        <begin position="66"/>
        <end position="395"/>
    </location>
</feature>
<dbReference type="PANTHER" id="PTHR30290:SF38">
    <property type="entry name" value="D,D-DIPEPTIDE-BINDING PERIPLASMIC PROTEIN DDPA-RELATED"/>
    <property type="match status" value="1"/>
</dbReference>
<dbReference type="EMBL" id="QQXL01000006">
    <property type="protein sequence ID" value="RKW70032.1"/>
    <property type="molecule type" value="Genomic_DNA"/>
</dbReference>
<name>A0A496PHS6_9MICC</name>
<evidence type="ECO:0000259" key="3">
    <source>
        <dbReference type="Pfam" id="PF00496"/>
    </source>
</evidence>
<feature type="region of interest" description="Disordered" evidence="2">
    <location>
        <begin position="489"/>
        <end position="539"/>
    </location>
</feature>
<dbReference type="InterPro" id="IPR030678">
    <property type="entry name" value="Peptide/Ni-bd"/>
</dbReference>
<organism evidence="4 5">
    <name type="scientific">Galactobacter caseinivorans</name>
    <dbReference type="NCBI Taxonomy" id="2676123"/>
    <lineage>
        <taxon>Bacteria</taxon>
        <taxon>Bacillati</taxon>
        <taxon>Actinomycetota</taxon>
        <taxon>Actinomycetes</taxon>
        <taxon>Micrococcales</taxon>
        <taxon>Micrococcaceae</taxon>
        <taxon>Galactobacter</taxon>
    </lineage>
</organism>
<dbReference type="GO" id="GO:0043190">
    <property type="term" value="C:ATP-binding cassette (ABC) transporter complex"/>
    <property type="evidence" value="ECO:0007669"/>
    <property type="project" value="InterPro"/>
</dbReference>
<evidence type="ECO:0000313" key="4">
    <source>
        <dbReference type="EMBL" id="RKW70032.1"/>
    </source>
</evidence>
<protein>
    <submittedName>
        <fullName evidence="4">ABC transporter substrate-binding protein</fullName>
    </submittedName>
</protein>